<dbReference type="GO" id="GO:0005524">
    <property type="term" value="F:ATP binding"/>
    <property type="evidence" value="ECO:0007669"/>
    <property type="project" value="UniProtKB-KW"/>
</dbReference>
<keyword evidence="5" id="KW-0963">Cytoplasm</keyword>
<dbReference type="GO" id="GO:0004815">
    <property type="term" value="F:aspartate-tRNA ligase activity"/>
    <property type="evidence" value="ECO:0007669"/>
    <property type="project" value="UniProtKB-EC"/>
</dbReference>
<evidence type="ECO:0000259" key="14">
    <source>
        <dbReference type="PROSITE" id="PS50862"/>
    </source>
</evidence>
<evidence type="ECO:0000256" key="4">
    <source>
        <dbReference type="ARBA" id="ARBA00018853"/>
    </source>
</evidence>
<comment type="caution">
    <text evidence="15">The sequence shown here is derived from an EMBL/GenBank/DDBJ whole genome shotgun (WGS) entry which is preliminary data.</text>
</comment>
<dbReference type="Proteomes" id="UP000789739">
    <property type="component" value="Unassembled WGS sequence"/>
</dbReference>
<comment type="catalytic activity">
    <reaction evidence="12">
        <text>tRNA(Asp) + L-aspartate + ATP = L-aspartyl-tRNA(Asp) + AMP + diphosphate</text>
        <dbReference type="Rhea" id="RHEA:19649"/>
        <dbReference type="Rhea" id="RHEA-COMP:9660"/>
        <dbReference type="Rhea" id="RHEA-COMP:9678"/>
        <dbReference type="ChEBI" id="CHEBI:29991"/>
        <dbReference type="ChEBI" id="CHEBI:30616"/>
        <dbReference type="ChEBI" id="CHEBI:33019"/>
        <dbReference type="ChEBI" id="CHEBI:78442"/>
        <dbReference type="ChEBI" id="CHEBI:78516"/>
        <dbReference type="ChEBI" id="CHEBI:456215"/>
        <dbReference type="EC" id="6.1.1.12"/>
    </reaction>
</comment>
<dbReference type="EMBL" id="CAJVPI010000007">
    <property type="protein sequence ID" value="CAG8453078.1"/>
    <property type="molecule type" value="Genomic_DNA"/>
</dbReference>
<evidence type="ECO:0000313" key="15">
    <source>
        <dbReference type="EMBL" id="CAG8453078.1"/>
    </source>
</evidence>
<evidence type="ECO:0000256" key="9">
    <source>
        <dbReference type="ARBA" id="ARBA00022917"/>
    </source>
</evidence>
<dbReference type="CDD" id="cd04320">
    <property type="entry name" value="AspRS_cyto_N"/>
    <property type="match status" value="1"/>
</dbReference>
<evidence type="ECO:0000256" key="12">
    <source>
        <dbReference type="ARBA" id="ARBA00047904"/>
    </source>
</evidence>
<evidence type="ECO:0000256" key="6">
    <source>
        <dbReference type="ARBA" id="ARBA00022598"/>
    </source>
</evidence>
<feature type="compositionally biased region" description="Basic and acidic residues" evidence="13">
    <location>
        <begin position="24"/>
        <end position="41"/>
    </location>
</feature>
<sequence>MASTAENPEVQESASQPLSKKAAKKGEKQLEKERRKAERAAQEAAARASREAAENYGTENYGKKPMNQSQERTGDKRTRINEINKSRIGETVTIRARVQTSRATSAKLAFFVFRQQNSTIQGVLTLDKQVVSKNFVKFASSVPDESIVVIEGVVNKPVDEIKSCTVSDAELQIRKFFVISEATERLPFSLEDASRPEAEILAGEHSRVLLDTRLNNRVIDLRTVTNQAIFRIQSGVCQLFREFLLKKSFIEIHTPKIISAASEGGSNVFSVKYFKGEAYLAQSPQLYKQMCICADFERVFEIAPVFRAEDSNTHRHMTEFVGLDLEMAFEEHYHEVLDLLGELFVFIFDGLKTRFAAEIETVKRQYPFPDFQYNPTARRLEYKDAVKLLRENNVEIGDFEDLSTEKERTLGKLVKEKYGTDFYILDKFPLAVRPFYTMPDPKDSNYSNSYDFFMRGEEILSGAQRIHDAAFLEERAKIHDIDIRTLQPYIDAFKKGAPPHAGGGIGLERVVMLYLNLGNIRRTSLFPRDPKRLDP</sequence>
<feature type="compositionally biased region" description="Polar residues" evidence="13">
    <location>
        <begin position="1"/>
        <end position="18"/>
    </location>
</feature>
<evidence type="ECO:0000256" key="5">
    <source>
        <dbReference type="ARBA" id="ARBA00022490"/>
    </source>
</evidence>
<dbReference type="GO" id="GO:0017101">
    <property type="term" value="C:aminoacyl-tRNA synthetase multienzyme complex"/>
    <property type="evidence" value="ECO:0007669"/>
    <property type="project" value="TreeGrafter"/>
</dbReference>
<evidence type="ECO:0000256" key="2">
    <source>
        <dbReference type="ARBA" id="ARBA00005312"/>
    </source>
</evidence>
<dbReference type="Gene3D" id="2.40.50.140">
    <property type="entry name" value="Nucleic acid-binding proteins"/>
    <property type="match status" value="1"/>
</dbReference>
<protein>
    <recommendedName>
        <fullName evidence="4">Aspartate--tRNA ligase, cytoplasmic</fullName>
        <ecNumber evidence="3">6.1.1.12</ecNumber>
    </recommendedName>
    <alternativeName>
        <fullName evidence="11">Aspartyl-tRNA synthetase</fullName>
    </alternativeName>
</protein>
<dbReference type="FunFam" id="2.40.50.140:FF:000132">
    <property type="entry name" value="Aspartyl-tRNA synthetase, cytoplasmic"/>
    <property type="match status" value="1"/>
</dbReference>
<evidence type="ECO:0000256" key="7">
    <source>
        <dbReference type="ARBA" id="ARBA00022741"/>
    </source>
</evidence>
<dbReference type="PANTHER" id="PTHR43450:SF1">
    <property type="entry name" value="ASPARTATE--TRNA LIGASE, CYTOPLASMIC"/>
    <property type="match status" value="1"/>
</dbReference>
<name>A0A9N8VJY3_9GLOM</name>
<evidence type="ECO:0000313" key="16">
    <source>
        <dbReference type="Proteomes" id="UP000789739"/>
    </source>
</evidence>
<dbReference type="InterPro" id="IPR004523">
    <property type="entry name" value="Asp-tRNA_synthase_2"/>
</dbReference>
<dbReference type="Gene3D" id="3.30.930.10">
    <property type="entry name" value="Bira Bifunctional Protein, Domain 2"/>
    <property type="match status" value="1"/>
</dbReference>
<reference evidence="15" key="1">
    <citation type="submission" date="2021-06" db="EMBL/GenBank/DDBJ databases">
        <authorList>
            <person name="Kallberg Y."/>
            <person name="Tangrot J."/>
            <person name="Rosling A."/>
        </authorList>
    </citation>
    <scope>NUCLEOTIDE SEQUENCE</scope>
    <source>
        <strain evidence="15">BR232B</strain>
    </source>
</reference>
<comment type="subcellular location">
    <subcellularLocation>
        <location evidence="1">Cytoplasm</location>
    </subcellularLocation>
</comment>
<comment type="similarity">
    <text evidence="2">Belongs to the class-II aminoacyl-tRNA synthetase family. Type 2 subfamily.</text>
</comment>
<evidence type="ECO:0000256" key="3">
    <source>
        <dbReference type="ARBA" id="ARBA00012841"/>
    </source>
</evidence>
<dbReference type="GO" id="GO:0005829">
    <property type="term" value="C:cytosol"/>
    <property type="evidence" value="ECO:0007669"/>
    <property type="project" value="TreeGrafter"/>
</dbReference>
<keyword evidence="6" id="KW-0436">Ligase</keyword>
<proteinExistence type="inferred from homology"/>
<dbReference type="InterPro" id="IPR006195">
    <property type="entry name" value="aa-tRNA-synth_II"/>
</dbReference>
<dbReference type="CDD" id="cd00776">
    <property type="entry name" value="AsxRS_core"/>
    <property type="match status" value="1"/>
</dbReference>
<dbReference type="AlphaFoldDB" id="A0A9N8VJY3"/>
<dbReference type="InterPro" id="IPR004364">
    <property type="entry name" value="Aa-tRNA-synt_II"/>
</dbReference>
<keyword evidence="10" id="KW-0030">Aminoacyl-tRNA synthetase</keyword>
<keyword evidence="8" id="KW-0067">ATP-binding</keyword>
<dbReference type="PRINTS" id="PR01042">
    <property type="entry name" value="TRNASYNTHASP"/>
</dbReference>
<dbReference type="EC" id="6.1.1.12" evidence="3"/>
<evidence type="ECO:0000256" key="8">
    <source>
        <dbReference type="ARBA" id="ARBA00022840"/>
    </source>
</evidence>
<feature type="compositionally biased region" description="Basic and acidic residues" evidence="13">
    <location>
        <begin position="72"/>
        <end position="82"/>
    </location>
</feature>
<dbReference type="SUPFAM" id="SSF50249">
    <property type="entry name" value="Nucleic acid-binding proteins"/>
    <property type="match status" value="1"/>
</dbReference>
<dbReference type="InterPro" id="IPR012340">
    <property type="entry name" value="NA-bd_OB-fold"/>
</dbReference>
<dbReference type="InterPro" id="IPR004365">
    <property type="entry name" value="NA-bd_OB_tRNA"/>
</dbReference>
<evidence type="ECO:0000256" key="11">
    <source>
        <dbReference type="ARBA" id="ARBA00033155"/>
    </source>
</evidence>
<dbReference type="NCBIfam" id="NF003483">
    <property type="entry name" value="PRK05159.1"/>
    <property type="match status" value="1"/>
</dbReference>
<dbReference type="PANTHER" id="PTHR43450">
    <property type="entry name" value="ASPARTYL-TRNA SYNTHETASE"/>
    <property type="match status" value="1"/>
</dbReference>
<dbReference type="Pfam" id="PF01336">
    <property type="entry name" value="tRNA_anti-codon"/>
    <property type="match status" value="1"/>
</dbReference>
<keyword evidence="16" id="KW-1185">Reference proteome</keyword>
<feature type="region of interest" description="Disordered" evidence="13">
    <location>
        <begin position="1"/>
        <end position="82"/>
    </location>
</feature>
<organism evidence="15 16">
    <name type="scientific">Paraglomus brasilianum</name>
    <dbReference type="NCBI Taxonomy" id="144538"/>
    <lineage>
        <taxon>Eukaryota</taxon>
        <taxon>Fungi</taxon>
        <taxon>Fungi incertae sedis</taxon>
        <taxon>Mucoromycota</taxon>
        <taxon>Glomeromycotina</taxon>
        <taxon>Glomeromycetes</taxon>
        <taxon>Paraglomerales</taxon>
        <taxon>Paraglomeraceae</taxon>
        <taxon>Paraglomus</taxon>
    </lineage>
</organism>
<dbReference type="Pfam" id="PF00152">
    <property type="entry name" value="tRNA-synt_2"/>
    <property type="match status" value="1"/>
</dbReference>
<dbReference type="InterPro" id="IPR045864">
    <property type="entry name" value="aa-tRNA-synth_II/BPL/LPL"/>
</dbReference>
<feature type="domain" description="Aminoacyl-transfer RNA synthetases class-II family profile" evidence="14">
    <location>
        <begin position="230"/>
        <end position="527"/>
    </location>
</feature>
<dbReference type="FunFam" id="3.30.930.10:FF:000013">
    <property type="entry name" value="Aspartate--tRNA ligase, cytoplasmic"/>
    <property type="match status" value="1"/>
</dbReference>
<dbReference type="NCBIfam" id="TIGR00458">
    <property type="entry name" value="aspS_nondisc"/>
    <property type="match status" value="1"/>
</dbReference>
<keyword evidence="9" id="KW-0648">Protein biosynthesis</keyword>
<evidence type="ECO:0000256" key="1">
    <source>
        <dbReference type="ARBA" id="ARBA00004496"/>
    </source>
</evidence>
<accession>A0A9N8VJY3</accession>
<dbReference type="InterPro" id="IPR002312">
    <property type="entry name" value="Asp/Asn-tRNA-synth_IIb"/>
</dbReference>
<dbReference type="GO" id="GO:0006422">
    <property type="term" value="P:aspartyl-tRNA aminoacylation"/>
    <property type="evidence" value="ECO:0007669"/>
    <property type="project" value="InterPro"/>
</dbReference>
<keyword evidence="7" id="KW-0547">Nucleotide-binding</keyword>
<dbReference type="SUPFAM" id="SSF55681">
    <property type="entry name" value="Class II aaRS and biotin synthetases"/>
    <property type="match status" value="1"/>
</dbReference>
<dbReference type="OrthoDB" id="372395at2759"/>
<evidence type="ECO:0000256" key="13">
    <source>
        <dbReference type="SAM" id="MobiDB-lite"/>
    </source>
</evidence>
<evidence type="ECO:0000256" key="10">
    <source>
        <dbReference type="ARBA" id="ARBA00023146"/>
    </source>
</evidence>
<gene>
    <name evidence="15" type="ORF">PBRASI_LOCUS149</name>
</gene>
<dbReference type="GO" id="GO:0003723">
    <property type="term" value="F:RNA binding"/>
    <property type="evidence" value="ECO:0007669"/>
    <property type="project" value="TreeGrafter"/>
</dbReference>
<dbReference type="PROSITE" id="PS50862">
    <property type="entry name" value="AA_TRNA_LIGASE_II"/>
    <property type="match status" value="1"/>
</dbReference>
<dbReference type="HAMAP" id="MF_02075">
    <property type="entry name" value="Asp_tRNA_synth_type2"/>
    <property type="match status" value="1"/>
</dbReference>